<dbReference type="PROSITE" id="PS51257">
    <property type="entry name" value="PROKAR_LIPOPROTEIN"/>
    <property type="match status" value="1"/>
</dbReference>
<proteinExistence type="predicted"/>
<dbReference type="AlphaFoldDB" id="A0A1I4WL92"/>
<protein>
    <submittedName>
        <fullName evidence="1">Antitoxin component YwqK of the YwqJK toxin-antitoxin module</fullName>
    </submittedName>
</protein>
<organism evidence="1 2">
    <name type="scientific">Flavobacterium succinicans</name>
    <dbReference type="NCBI Taxonomy" id="29536"/>
    <lineage>
        <taxon>Bacteria</taxon>
        <taxon>Pseudomonadati</taxon>
        <taxon>Bacteroidota</taxon>
        <taxon>Flavobacteriia</taxon>
        <taxon>Flavobacteriales</taxon>
        <taxon>Flavobacteriaceae</taxon>
        <taxon>Flavobacterium</taxon>
    </lineage>
</organism>
<accession>A0A1I4WL92</accession>
<keyword evidence="2" id="KW-1185">Reference proteome</keyword>
<dbReference type="Gene3D" id="3.90.930.1">
    <property type="match status" value="2"/>
</dbReference>
<reference evidence="2" key="1">
    <citation type="submission" date="2016-10" db="EMBL/GenBank/DDBJ databases">
        <authorList>
            <person name="Varghese N."/>
            <person name="Submissions S."/>
        </authorList>
    </citation>
    <scope>NUCLEOTIDE SEQUENCE [LARGE SCALE GENOMIC DNA]</scope>
    <source>
        <strain evidence="2">DSM 4002</strain>
    </source>
</reference>
<evidence type="ECO:0000313" key="2">
    <source>
        <dbReference type="Proteomes" id="UP000182961"/>
    </source>
</evidence>
<name>A0A1I4WL92_9FLAO</name>
<sequence>MKFLKIFILLTSIFSCEIYSQEKVIEKYENGNLKFEGYSKNKILDSVYKEYYENGNLKAEGFYKNCKYETNKRKIFVLGCGVSKKIDSLISGINHGNHKTYYQNGKLQSISNFHCGLMQGNFYNYYENGNLEMQEFYFEGKLKMSQSFNEKGFIEEINNIEYRIEKKLELETKNHKEFYENGDLKIENIIVEEENDITEYYKEYYQNGFLKTEKTLKNNSKNGIYREYFENGNAKYEGKFNEDKPIEKQYFYNENGTILKIETWKKNIMINSTNQ</sequence>
<dbReference type="Proteomes" id="UP000182961">
    <property type="component" value="Unassembled WGS sequence"/>
</dbReference>
<gene>
    <name evidence="1" type="ORF">SAMN05444143_1071</name>
</gene>
<evidence type="ECO:0000313" key="1">
    <source>
        <dbReference type="EMBL" id="SFN14571.1"/>
    </source>
</evidence>
<dbReference type="EMBL" id="FOUT01000007">
    <property type="protein sequence ID" value="SFN14571.1"/>
    <property type="molecule type" value="Genomic_DNA"/>
</dbReference>
<dbReference type="InterPro" id="IPR011652">
    <property type="entry name" value="MORN_2"/>
</dbReference>
<dbReference type="Pfam" id="PF07661">
    <property type="entry name" value="MORN_2"/>
    <property type="match status" value="5"/>
</dbReference>
<dbReference type="RefSeq" id="WP_074917665.1">
    <property type="nucleotide sequence ID" value="NZ_CBCRUM010000013.1"/>
</dbReference>
<dbReference type="SUPFAM" id="SSF82185">
    <property type="entry name" value="Histone H3 K4-specific methyltransferase SET7/9 N-terminal domain"/>
    <property type="match status" value="1"/>
</dbReference>